<dbReference type="InterPro" id="IPR013325">
    <property type="entry name" value="RNA_pol_sigma_r2"/>
</dbReference>
<dbReference type="NCBIfam" id="TIGR02937">
    <property type="entry name" value="sigma70-ECF"/>
    <property type="match status" value="1"/>
</dbReference>
<dbReference type="InterPro" id="IPR036388">
    <property type="entry name" value="WH-like_DNA-bd_sf"/>
</dbReference>
<protein>
    <submittedName>
        <fullName evidence="7">SigE family RNA polymerase sigma factor</fullName>
    </submittedName>
</protein>
<evidence type="ECO:0000256" key="4">
    <source>
        <dbReference type="ARBA" id="ARBA00023125"/>
    </source>
</evidence>
<dbReference type="PANTHER" id="PTHR43133:SF50">
    <property type="entry name" value="ECF RNA POLYMERASE SIGMA FACTOR SIGM"/>
    <property type="match status" value="1"/>
</dbReference>
<keyword evidence="5" id="KW-0804">Transcription</keyword>
<keyword evidence="2" id="KW-0805">Transcription regulation</keyword>
<dbReference type="InterPro" id="IPR039425">
    <property type="entry name" value="RNA_pol_sigma-70-like"/>
</dbReference>
<dbReference type="Pfam" id="PF08281">
    <property type="entry name" value="Sigma70_r4_2"/>
    <property type="match status" value="1"/>
</dbReference>
<evidence type="ECO:0000256" key="1">
    <source>
        <dbReference type="ARBA" id="ARBA00010641"/>
    </source>
</evidence>
<evidence type="ECO:0000256" key="5">
    <source>
        <dbReference type="ARBA" id="ARBA00023163"/>
    </source>
</evidence>
<evidence type="ECO:0000256" key="2">
    <source>
        <dbReference type="ARBA" id="ARBA00023015"/>
    </source>
</evidence>
<feature type="domain" description="RNA polymerase sigma factor 70 region 4 type 2" evidence="6">
    <location>
        <begin position="102"/>
        <end position="153"/>
    </location>
</feature>
<name>A0ABP8D9F3_9ACTN</name>
<accession>A0ABP8D9F3</accession>
<dbReference type="Gene3D" id="1.10.10.10">
    <property type="entry name" value="Winged helix-like DNA-binding domain superfamily/Winged helix DNA-binding domain"/>
    <property type="match status" value="1"/>
</dbReference>
<sequence length="165" mass="18928">MRHGDADDFRAYVGARMDRWRRTAYLLCQDWHTADDIVAILVGKLYTHWNRASVVENRDAYAQRALTRVWLDERRRPWAREQVQERLPETALEQVDGITERDRLGRLLASLGPRQRAVVVLRFYLDYSVEETADVLGISAGTVKSQSARALEAVRSLAAAMGETR</sequence>
<evidence type="ECO:0000313" key="7">
    <source>
        <dbReference type="EMBL" id="GAA4250521.1"/>
    </source>
</evidence>
<dbReference type="PANTHER" id="PTHR43133">
    <property type="entry name" value="RNA POLYMERASE ECF-TYPE SIGMA FACTO"/>
    <property type="match status" value="1"/>
</dbReference>
<evidence type="ECO:0000313" key="8">
    <source>
        <dbReference type="Proteomes" id="UP001500620"/>
    </source>
</evidence>
<comment type="caution">
    <text evidence="7">The sequence shown here is derived from an EMBL/GenBank/DDBJ whole genome shotgun (WGS) entry which is preliminary data.</text>
</comment>
<dbReference type="EMBL" id="BAABAT010000009">
    <property type="protein sequence ID" value="GAA4250521.1"/>
    <property type="molecule type" value="Genomic_DNA"/>
</dbReference>
<keyword evidence="3" id="KW-0731">Sigma factor</keyword>
<gene>
    <name evidence="7" type="ORF">GCM10022255_039530</name>
</gene>
<reference evidence="8" key="1">
    <citation type="journal article" date="2019" name="Int. J. Syst. Evol. Microbiol.">
        <title>The Global Catalogue of Microorganisms (GCM) 10K type strain sequencing project: providing services to taxonomists for standard genome sequencing and annotation.</title>
        <authorList>
            <consortium name="The Broad Institute Genomics Platform"/>
            <consortium name="The Broad Institute Genome Sequencing Center for Infectious Disease"/>
            <person name="Wu L."/>
            <person name="Ma J."/>
        </authorList>
    </citation>
    <scope>NUCLEOTIDE SEQUENCE [LARGE SCALE GENOMIC DNA]</scope>
    <source>
        <strain evidence="8">JCM 17441</strain>
    </source>
</reference>
<organism evidence="7 8">
    <name type="scientific">Dactylosporangium darangshiense</name>
    <dbReference type="NCBI Taxonomy" id="579108"/>
    <lineage>
        <taxon>Bacteria</taxon>
        <taxon>Bacillati</taxon>
        <taxon>Actinomycetota</taxon>
        <taxon>Actinomycetes</taxon>
        <taxon>Micromonosporales</taxon>
        <taxon>Micromonosporaceae</taxon>
        <taxon>Dactylosporangium</taxon>
    </lineage>
</organism>
<evidence type="ECO:0000256" key="3">
    <source>
        <dbReference type="ARBA" id="ARBA00023082"/>
    </source>
</evidence>
<dbReference type="InterPro" id="IPR013249">
    <property type="entry name" value="RNA_pol_sigma70_r4_t2"/>
</dbReference>
<keyword evidence="8" id="KW-1185">Reference proteome</keyword>
<dbReference type="SUPFAM" id="SSF88659">
    <property type="entry name" value="Sigma3 and sigma4 domains of RNA polymerase sigma factors"/>
    <property type="match status" value="1"/>
</dbReference>
<proteinExistence type="inferred from homology"/>
<evidence type="ECO:0000259" key="6">
    <source>
        <dbReference type="Pfam" id="PF08281"/>
    </source>
</evidence>
<dbReference type="InterPro" id="IPR013324">
    <property type="entry name" value="RNA_pol_sigma_r3/r4-like"/>
</dbReference>
<dbReference type="SUPFAM" id="SSF88946">
    <property type="entry name" value="Sigma2 domain of RNA polymerase sigma factors"/>
    <property type="match status" value="1"/>
</dbReference>
<dbReference type="RefSeq" id="WP_345128553.1">
    <property type="nucleotide sequence ID" value="NZ_BAABAT010000009.1"/>
</dbReference>
<dbReference type="CDD" id="cd06171">
    <property type="entry name" value="Sigma70_r4"/>
    <property type="match status" value="1"/>
</dbReference>
<dbReference type="InterPro" id="IPR014284">
    <property type="entry name" value="RNA_pol_sigma-70_dom"/>
</dbReference>
<comment type="similarity">
    <text evidence="1">Belongs to the sigma-70 factor family. ECF subfamily.</text>
</comment>
<dbReference type="Proteomes" id="UP001500620">
    <property type="component" value="Unassembled WGS sequence"/>
</dbReference>
<keyword evidence="4" id="KW-0238">DNA-binding</keyword>